<accession>A0AA40D2P2</accession>
<organism evidence="2 3">
    <name type="scientific">Cercophora samala</name>
    <dbReference type="NCBI Taxonomy" id="330535"/>
    <lineage>
        <taxon>Eukaryota</taxon>
        <taxon>Fungi</taxon>
        <taxon>Dikarya</taxon>
        <taxon>Ascomycota</taxon>
        <taxon>Pezizomycotina</taxon>
        <taxon>Sordariomycetes</taxon>
        <taxon>Sordariomycetidae</taxon>
        <taxon>Sordariales</taxon>
        <taxon>Lasiosphaeriaceae</taxon>
        <taxon>Cercophora</taxon>
    </lineage>
</organism>
<evidence type="ECO:0000313" key="2">
    <source>
        <dbReference type="EMBL" id="KAK0658313.1"/>
    </source>
</evidence>
<dbReference type="EMBL" id="JAULSY010000208">
    <property type="protein sequence ID" value="KAK0658313.1"/>
    <property type="molecule type" value="Genomic_DNA"/>
</dbReference>
<reference evidence="2" key="1">
    <citation type="submission" date="2023-06" db="EMBL/GenBank/DDBJ databases">
        <title>Genome-scale phylogeny and comparative genomics of the fungal order Sordariales.</title>
        <authorList>
            <consortium name="Lawrence Berkeley National Laboratory"/>
            <person name="Hensen N."/>
            <person name="Bonometti L."/>
            <person name="Westerberg I."/>
            <person name="Brannstrom I.O."/>
            <person name="Guillou S."/>
            <person name="Cros-Aarteil S."/>
            <person name="Calhoun S."/>
            <person name="Haridas S."/>
            <person name="Kuo A."/>
            <person name="Mondo S."/>
            <person name="Pangilinan J."/>
            <person name="Riley R."/>
            <person name="Labutti K."/>
            <person name="Andreopoulos B."/>
            <person name="Lipzen A."/>
            <person name="Chen C."/>
            <person name="Yanf M."/>
            <person name="Daum C."/>
            <person name="Ng V."/>
            <person name="Clum A."/>
            <person name="Steindorff A."/>
            <person name="Ohm R."/>
            <person name="Martin F."/>
            <person name="Silar P."/>
            <person name="Natvig D."/>
            <person name="Lalanne C."/>
            <person name="Gautier V."/>
            <person name="Ament-Velasquez S.L."/>
            <person name="Kruys A."/>
            <person name="Hutchinson M.I."/>
            <person name="Powell A.J."/>
            <person name="Barry K."/>
            <person name="Miller A.N."/>
            <person name="Grigoriev I.V."/>
            <person name="Debuchy R."/>
            <person name="Gladieux P."/>
            <person name="Thoren M.H."/>
            <person name="Johannesson H."/>
        </authorList>
    </citation>
    <scope>NUCLEOTIDE SEQUENCE</scope>
    <source>
        <strain evidence="2">CBS 307.81</strain>
    </source>
</reference>
<feature type="region of interest" description="Disordered" evidence="1">
    <location>
        <begin position="116"/>
        <end position="221"/>
    </location>
</feature>
<evidence type="ECO:0000256" key="1">
    <source>
        <dbReference type="SAM" id="MobiDB-lite"/>
    </source>
</evidence>
<keyword evidence="3" id="KW-1185">Reference proteome</keyword>
<dbReference type="AlphaFoldDB" id="A0AA40D2P2"/>
<feature type="compositionally biased region" description="Polar residues" evidence="1">
    <location>
        <begin position="197"/>
        <end position="206"/>
    </location>
</feature>
<gene>
    <name evidence="2" type="ORF">QBC41DRAFT_341592</name>
</gene>
<comment type="caution">
    <text evidence="2">The sequence shown here is derived from an EMBL/GenBank/DDBJ whole genome shotgun (WGS) entry which is preliminary data.</text>
</comment>
<protein>
    <submittedName>
        <fullName evidence="2">Uncharacterized protein</fullName>
    </submittedName>
</protein>
<feature type="region of interest" description="Disordered" evidence="1">
    <location>
        <begin position="46"/>
        <end position="65"/>
    </location>
</feature>
<evidence type="ECO:0000313" key="3">
    <source>
        <dbReference type="Proteomes" id="UP001174997"/>
    </source>
</evidence>
<feature type="compositionally biased region" description="Basic and acidic residues" evidence="1">
    <location>
        <begin position="117"/>
        <end position="137"/>
    </location>
</feature>
<sequence length="221" mass="25238">MMDSSPQSSSKDTLETFPALPAHPALFQHSGRSFRTIWELDRYLKSQRTQGQSPHATPDLTSKGNTLEERIEANKRQFEAVFGCKRDGSIYTCEERLAQMEERELKRHKMIDATVDDAVKDDKDKQDNQNKSKDHRPQQKYGRLAHQQFLPAQPAACKSPLRHLSTARMRQRTELANTPDKKNTALSEGESPDKQHLNSVGSQCLDETTPKILSLRPKRRT</sequence>
<dbReference type="Proteomes" id="UP001174997">
    <property type="component" value="Unassembled WGS sequence"/>
</dbReference>
<name>A0AA40D2P2_9PEZI</name>
<proteinExistence type="predicted"/>